<evidence type="ECO:0000313" key="2">
    <source>
        <dbReference type="Proteomes" id="UP000233551"/>
    </source>
</evidence>
<dbReference type="AlphaFoldDB" id="A0A2I0I7E8"/>
<sequence>MASYHLEDDLSKCPVCEIRRVREQHSPEDEQKKPVTSVTLIRFSRGIQSTGLYEIYEPCGPNAVLPYILKLAINFFVAET</sequence>
<accession>A0A2I0I7E8</accession>
<evidence type="ECO:0000313" key="1">
    <source>
        <dbReference type="EMBL" id="PKI39924.1"/>
    </source>
</evidence>
<gene>
    <name evidence="1" type="ORF">CRG98_039684</name>
</gene>
<dbReference type="EMBL" id="PGOL01003697">
    <property type="protein sequence ID" value="PKI39924.1"/>
    <property type="molecule type" value="Genomic_DNA"/>
</dbReference>
<comment type="caution">
    <text evidence="1">The sequence shown here is derived from an EMBL/GenBank/DDBJ whole genome shotgun (WGS) entry which is preliminary data.</text>
</comment>
<reference evidence="1 2" key="1">
    <citation type="submission" date="2017-11" db="EMBL/GenBank/DDBJ databases">
        <title>De-novo sequencing of pomegranate (Punica granatum L.) genome.</title>
        <authorList>
            <person name="Akparov Z."/>
            <person name="Amiraslanov A."/>
            <person name="Hajiyeva S."/>
            <person name="Abbasov M."/>
            <person name="Kaur K."/>
            <person name="Hamwieh A."/>
            <person name="Solovyev V."/>
            <person name="Salamov A."/>
            <person name="Braich B."/>
            <person name="Kosarev P."/>
            <person name="Mahmoud A."/>
            <person name="Hajiyev E."/>
            <person name="Babayeva S."/>
            <person name="Izzatullayeva V."/>
            <person name="Mammadov A."/>
            <person name="Mammadov A."/>
            <person name="Sharifova S."/>
            <person name="Ojaghi J."/>
            <person name="Eynullazada K."/>
            <person name="Bayramov B."/>
            <person name="Abdulazimova A."/>
            <person name="Shahmuradov I."/>
        </authorList>
    </citation>
    <scope>NUCLEOTIDE SEQUENCE [LARGE SCALE GENOMIC DNA]</scope>
    <source>
        <strain evidence="2">cv. AG2017</strain>
        <tissue evidence="1">Leaf</tissue>
    </source>
</reference>
<name>A0A2I0I7E8_PUNGR</name>
<organism evidence="1 2">
    <name type="scientific">Punica granatum</name>
    <name type="common">Pomegranate</name>
    <dbReference type="NCBI Taxonomy" id="22663"/>
    <lineage>
        <taxon>Eukaryota</taxon>
        <taxon>Viridiplantae</taxon>
        <taxon>Streptophyta</taxon>
        <taxon>Embryophyta</taxon>
        <taxon>Tracheophyta</taxon>
        <taxon>Spermatophyta</taxon>
        <taxon>Magnoliopsida</taxon>
        <taxon>eudicotyledons</taxon>
        <taxon>Gunneridae</taxon>
        <taxon>Pentapetalae</taxon>
        <taxon>rosids</taxon>
        <taxon>malvids</taxon>
        <taxon>Myrtales</taxon>
        <taxon>Lythraceae</taxon>
        <taxon>Punica</taxon>
    </lineage>
</organism>
<proteinExistence type="predicted"/>
<protein>
    <submittedName>
        <fullName evidence="1">Uncharacterized protein</fullName>
    </submittedName>
</protein>
<keyword evidence="2" id="KW-1185">Reference proteome</keyword>
<dbReference type="Proteomes" id="UP000233551">
    <property type="component" value="Unassembled WGS sequence"/>
</dbReference>